<gene>
    <name evidence="2" type="ORF">METZ01_LOCUS167338</name>
</gene>
<evidence type="ECO:0000313" key="2">
    <source>
        <dbReference type="EMBL" id="SVB14484.1"/>
    </source>
</evidence>
<dbReference type="Pfam" id="PF01436">
    <property type="entry name" value="NHL"/>
    <property type="match status" value="1"/>
</dbReference>
<dbReference type="AlphaFoldDB" id="A0A382BLD4"/>
<dbReference type="EMBL" id="UINC01030307">
    <property type="protein sequence ID" value="SVB14484.1"/>
    <property type="molecule type" value="Genomic_DNA"/>
</dbReference>
<dbReference type="PROSITE" id="PS51125">
    <property type="entry name" value="NHL"/>
    <property type="match status" value="3"/>
</dbReference>
<accession>A0A382BLD4</accession>
<dbReference type="PANTHER" id="PTHR24104">
    <property type="entry name" value="E3 UBIQUITIN-PROTEIN LIGASE NHLRC1-RELATED"/>
    <property type="match status" value="1"/>
</dbReference>
<reference evidence="2" key="1">
    <citation type="submission" date="2018-05" db="EMBL/GenBank/DDBJ databases">
        <authorList>
            <person name="Lanie J.A."/>
            <person name="Ng W.-L."/>
            <person name="Kazmierczak K.M."/>
            <person name="Andrzejewski T.M."/>
            <person name="Davidsen T.M."/>
            <person name="Wayne K.J."/>
            <person name="Tettelin H."/>
            <person name="Glass J.I."/>
            <person name="Rusch D."/>
            <person name="Podicherti R."/>
            <person name="Tsui H.-C.T."/>
            <person name="Winkler M.E."/>
        </authorList>
    </citation>
    <scope>NUCLEOTIDE SEQUENCE</scope>
</reference>
<sequence length="370" mass="40417">MKKLLMLAPVTLFASIVLVSACGPGTTAVSAPAEENLDVMQPPAGVDIDRTRASGQVVDQDGRAGWYPHEGGLMEYSVAIRFGQEPHTMPEGWSFGRVSAVATDSSGEVYVFHRGDAADPIVVFDAEGTYQRSFGADLDFGNEHGLRVDRHDNLWVTDNGNHRVMKLTTDGDVLMTLGIKGQAGTTDDTFDRPADIAFGPNDELYVADGYGNSRVVKYDAEGNFVTTWGTPGSGPGEFDLVHSIAVDSQGRVYASDRENNRIQIFDDQGTLLHTWNHLGATQNVFITPDDQVWVITHRDNVENITYDTLAGRIMRVDIDTGAIVGAMESPGHWIDVADNGDIFIGSLTANVFRWYDAWMETEEAAQAERP</sequence>
<keyword evidence="1" id="KW-0677">Repeat</keyword>
<dbReference type="Pfam" id="PF17170">
    <property type="entry name" value="DUF5128"/>
    <property type="match status" value="1"/>
</dbReference>
<proteinExistence type="predicted"/>
<evidence type="ECO:0008006" key="3">
    <source>
        <dbReference type="Google" id="ProtNLM"/>
    </source>
</evidence>
<dbReference type="Gene3D" id="2.120.10.30">
    <property type="entry name" value="TolB, C-terminal domain"/>
    <property type="match status" value="1"/>
</dbReference>
<dbReference type="PROSITE" id="PS51257">
    <property type="entry name" value="PROKAR_LIPOPROTEIN"/>
    <property type="match status" value="1"/>
</dbReference>
<dbReference type="InterPro" id="IPR001258">
    <property type="entry name" value="NHL_repeat"/>
</dbReference>
<protein>
    <recommendedName>
        <fullName evidence="3">Peptidylamidoglycolate lyase</fullName>
    </recommendedName>
</protein>
<name>A0A382BLD4_9ZZZZ</name>
<dbReference type="InterPro" id="IPR011042">
    <property type="entry name" value="6-blade_b-propeller_TolB-like"/>
</dbReference>
<dbReference type="CDD" id="cd14958">
    <property type="entry name" value="NHL_PAL_like"/>
    <property type="match status" value="1"/>
</dbReference>
<dbReference type="PANTHER" id="PTHR24104:SF25">
    <property type="entry name" value="PROTEIN LIN-41"/>
    <property type="match status" value="1"/>
</dbReference>
<dbReference type="GO" id="GO:0008270">
    <property type="term" value="F:zinc ion binding"/>
    <property type="evidence" value="ECO:0007669"/>
    <property type="project" value="UniProtKB-KW"/>
</dbReference>
<dbReference type="SUPFAM" id="SSF63829">
    <property type="entry name" value="Calcium-dependent phosphotriesterase"/>
    <property type="match status" value="1"/>
</dbReference>
<dbReference type="InterPro" id="IPR050952">
    <property type="entry name" value="TRIM-NHL_E3_ligases"/>
</dbReference>
<evidence type="ECO:0000256" key="1">
    <source>
        <dbReference type="ARBA" id="ARBA00022737"/>
    </source>
</evidence>
<organism evidence="2">
    <name type="scientific">marine metagenome</name>
    <dbReference type="NCBI Taxonomy" id="408172"/>
    <lineage>
        <taxon>unclassified sequences</taxon>
        <taxon>metagenomes</taxon>
        <taxon>ecological metagenomes</taxon>
    </lineage>
</organism>